<dbReference type="Proteomes" id="UP000653644">
    <property type="component" value="Unassembled WGS sequence"/>
</dbReference>
<evidence type="ECO:0000313" key="1">
    <source>
        <dbReference type="EMBL" id="GHA72649.1"/>
    </source>
</evidence>
<dbReference type="InterPro" id="IPR015797">
    <property type="entry name" value="NUDIX_hydrolase-like_dom_sf"/>
</dbReference>
<proteinExistence type="predicted"/>
<keyword evidence="2" id="KW-1185">Reference proteome</keyword>
<comment type="caution">
    <text evidence="1">The sequence shown here is derived from an EMBL/GenBank/DDBJ whole genome shotgun (WGS) entry which is preliminary data.</text>
</comment>
<name>A0ABQ3DB63_9ACTN</name>
<sequence length="299" mass="32450">MIQVVEKAAWVHLDEGRLLTARTHGRDRFYLPGGTPEPGETPRLRTRDVCSGTLDLDNAVFEVPVTVEAAACVVTCRRTRWATVARLSLRYAQLDLSSAVLEFPLTVTARPIPFLVHPGDFPVLEEVLDDDLDPGVQLMGLDGTDAALVVLLGIDLSLCEFAGAVHLDQLRVDGWCTFATTPSGGLLRWWTRRSVLVEEHHWRSVNARHPAGAGWTPGLGALPPATLAALYRQLRKSLEDGKNEPDAADFYYGEMEMHRHDTQRPRGEVGCTAVVVGYGAVGLCGVIAAKEGAPTGSPP</sequence>
<dbReference type="SUPFAM" id="SSF55811">
    <property type="entry name" value="Nudix"/>
    <property type="match status" value="1"/>
</dbReference>
<accession>A0ABQ3DB63</accession>
<organism evidence="1 2">
    <name type="scientific">Streptomyces canarius</name>
    <dbReference type="NCBI Taxonomy" id="285453"/>
    <lineage>
        <taxon>Bacteria</taxon>
        <taxon>Bacillati</taxon>
        <taxon>Actinomycetota</taxon>
        <taxon>Actinomycetes</taxon>
        <taxon>Kitasatosporales</taxon>
        <taxon>Streptomycetaceae</taxon>
        <taxon>Streptomyces</taxon>
    </lineage>
</organism>
<protein>
    <submittedName>
        <fullName evidence="1">Uncharacterized protein</fullName>
    </submittedName>
</protein>
<evidence type="ECO:0000313" key="2">
    <source>
        <dbReference type="Proteomes" id="UP000653644"/>
    </source>
</evidence>
<gene>
    <name evidence="1" type="ORF">GCM10010345_89450</name>
</gene>
<reference evidence="2" key="1">
    <citation type="journal article" date="2019" name="Int. J. Syst. Evol. Microbiol.">
        <title>The Global Catalogue of Microorganisms (GCM) 10K type strain sequencing project: providing services to taxonomists for standard genome sequencing and annotation.</title>
        <authorList>
            <consortium name="The Broad Institute Genomics Platform"/>
            <consortium name="The Broad Institute Genome Sequencing Center for Infectious Disease"/>
            <person name="Wu L."/>
            <person name="Ma J."/>
        </authorList>
    </citation>
    <scope>NUCLEOTIDE SEQUENCE [LARGE SCALE GENOMIC DNA]</scope>
    <source>
        <strain evidence="2">JCM 4733</strain>
    </source>
</reference>
<dbReference type="EMBL" id="BMVN01000086">
    <property type="protein sequence ID" value="GHA72649.1"/>
    <property type="molecule type" value="Genomic_DNA"/>
</dbReference>